<dbReference type="RefSeq" id="WP_092043593.1">
    <property type="nucleotide sequence ID" value="NZ_FOTK01000023.1"/>
</dbReference>
<sequence length="59" mass="6448">MGLPASGCQSGGTGERGRDRIEKERKGLGDRRKNVGEQTIFEAISSGYVEPGPYLFLFE</sequence>
<proteinExistence type="predicted"/>
<keyword evidence="3" id="KW-1185">Reference proteome</keyword>
<gene>
    <name evidence="2" type="ORF">SAMN05192568_102371</name>
</gene>
<organism evidence="2 3">
    <name type="scientific">Methylobacterium pseudosasicola</name>
    <dbReference type="NCBI Taxonomy" id="582667"/>
    <lineage>
        <taxon>Bacteria</taxon>
        <taxon>Pseudomonadati</taxon>
        <taxon>Pseudomonadota</taxon>
        <taxon>Alphaproteobacteria</taxon>
        <taxon>Hyphomicrobiales</taxon>
        <taxon>Methylobacteriaceae</taxon>
        <taxon>Methylobacterium</taxon>
    </lineage>
</organism>
<evidence type="ECO:0000313" key="3">
    <source>
        <dbReference type="Proteomes" id="UP000199048"/>
    </source>
</evidence>
<name>A0A1I4P6R5_9HYPH</name>
<reference evidence="3" key="1">
    <citation type="submission" date="2016-10" db="EMBL/GenBank/DDBJ databases">
        <authorList>
            <person name="Varghese N."/>
            <person name="Submissions S."/>
        </authorList>
    </citation>
    <scope>NUCLEOTIDE SEQUENCE [LARGE SCALE GENOMIC DNA]</scope>
    <source>
        <strain evidence="3">BL36</strain>
    </source>
</reference>
<evidence type="ECO:0000256" key="1">
    <source>
        <dbReference type="SAM" id="MobiDB-lite"/>
    </source>
</evidence>
<protein>
    <submittedName>
        <fullName evidence="2">Uncharacterized protein</fullName>
    </submittedName>
</protein>
<feature type="region of interest" description="Disordered" evidence="1">
    <location>
        <begin position="1"/>
        <end position="34"/>
    </location>
</feature>
<accession>A0A1I4P6R5</accession>
<feature type="compositionally biased region" description="Basic and acidic residues" evidence="1">
    <location>
        <begin position="15"/>
        <end position="34"/>
    </location>
</feature>
<dbReference type="EMBL" id="FOTK01000023">
    <property type="protein sequence ID" value="SFM23270.1"/>
    <property type="molecule type" value="Genomic_DNA"/>
</dbReference>
<dbReference type="STRING" id="582667.SAMN05192568_102371"/>
<evidence type="ECO:0000313" key="2">
    <source>
        <dbReference type="EMBL" id="SFM23270.1"/>
    </source>
</evidence>
<dbReference type="Proteomes" id="UP000199048">
    <property type="component" value="Unassembled WGS sequence"/>
</dbReference>
<dbReference type="AlphaFoldDB" id="A0A1I4P6R5"/>